<feature type="transmembrane region" description="Helical" evidence="1">
    <location>
        <begin position="473"/>
        <end position="496"/>
    </location>
</feature>
<feature type="domain" description="Beta-lactamase-related" evidence="2">
    <location>
        <begin position="27"/>
        <end position="343"/>
    </location>
</feature>
<keyword evidence="1" id="KW-0472">Membrane</keyword>
<protein>
    <recommendedName>
        <fullName evidence="2">Beta-lactamase-related domain-containing protein</fullName>
    </recommendedName>
</protein>
<evidence type="ECO:0000313" key="3">
    <source>
        <dbReference type="EMBL" id="OZV70079.1"/>
    </source>
</evidence>
<dbReference type="Gene3D" id="3.40.710.10">
    <property type="entry name" value="DD-peptidase/beta-lactamase superfamily"/>
    <property type="match status" value="1"/>
</dbReference>
<sequence length="622" mass="70618">MRRLSLSVFVFSFCLCFSQPNDLNVLANRIDDILKAKKIDGMQMSIVNADSVLILKNFGKRRGDDTLITEQSLFPVGSLSQSLTALGLMLLVEEGKISLDDHLMSVAPEINFKNPWEKAHPLKIIHLLEHTTGWTQEYLHEFGLTIDIESPLNFLEKVKSNKICRYPPGQYFANSNIDYTTAGYVIEKISGMSFEDFMYSRVLEPLEMSSSTYNTFDRTLKNDLAAQISSYPKYYALTTDPAGGLISNAADMAKYIRLHLNNGKKDSLRLISQQKLKPLYTSVSSNISKNHTDIGYAKGFFQSKRKGIYYLFNEGTTPSFSSFLAILPDKKIGFFFALNSVDKSAIREISNLILDALLNTLSENQVSNTSVTINDRYIGYYNRINANYPFFDFVTSIFDISALKKDINGEVYFEDGLLGSKYALYKNKNGLPYFKDAYGLPRYLALHRDIENNEAVQISSYSGKYQKVSALKLWSQIVLFLVCVFLIITFPIISVIRSIYYSIKNKSYRRFVSFRSAVFSVLCLAGAVVLFMLFVPEETMTLDEFWDSVFKLFRLTTVSLLIFSLSILFGFAALITFIFSLVERKTVNSKLLKIYMVVLGLAFFITGAYLTYNGLIGLTTWR</sequence>
<dbReference type="InterPro" id="IPR012338">
    <property type="entry name" value="Beta-lactam/transpept-like"/>
</dbReference>
<organism evidence="3 4">
    <name type="scientific">Winogradskyella aurantia</name>
    <dbReference type="NCBI Taxonomy" id="1915063"/>
    <lineage>
        <taxon>Bacteria</taxon>
        <taxon>Pseudomonadati</taxon>
        <taxon>Bacteroidota</taxon>
        <taxon>Flavobacteriia</taxon>
        <taxon>Flavobacteriales</taxon>
        <taxon>Flavobacteriaceae</taxon>
        <taxon>Winogradskyella</taxon>
    </lineage>
</organism>
<dbReference type="InterPro" id="IPR001466">
    <property type="entry name" value="Beta-lactam-related"/>
</dbReference>
<evidence type="ECO:0000259" key="2">
    <source>
        <dbReference type="Pfam" id="PF00144"/>
    </source>
</evidence>
<feature type="transmembrane region" description="Helical" evidence="1">
    <location>
        <begin position="555"/>
        <end position="582"/>
    </location>
</feature>
<dbReference type="EMBL" id="NGJN01000002">
    <property type="protein sequence ID" value="OZV70079.1"/>
    <property type="molecule type" value="Genomic_DNA"/>
</dbReference>
<dbReference type="Pfam" id="PF00144">
    <property type="entry name" value="Beta-lactamase"/>
    <property type="match status" value="1"/>
</dbReference>
<dbReference type="AlphaFoldDB" id="A0A265UXP6"/>
<evidence type="ECO:0000256" key="1">
    <source>
        <dbReference type="SAM" id="Phobius"/>
    </source>
</evidence>
<dbReference type="Proteomes" id="UP000216840">
    <property type="component" value="Unassembled WGS sequence"/>
</dbReference>
<feature type="transmembrane region" description="Helical" evidence="1">
    <location>
        <begin position="517"/>
        <end position="535"/>
    </location>
</feature>
<name>A0A265UXP6_9FLAO</name>
<dbReference type="PANTHER" id="PTHR46825:SF15">
    <property type="entry name" value="BETA-LACTAMASE-RELATED DOMAIN-CONTAINING PROTEIN"/>
    <property type="match status" value="1"/>
</dbReference>
<keyword evidence="1" id="KW-1133">Transmembrane helix</keyword>
<feature type="transmembrane region" description="Helical" evidence="1">
    <location>
        <begin position="594"/>
        <end position="612"/>
    </location>
</feature>
<comment type="caution">
    <text evidence="3">The sequence shown here is derived from an EMBL/GenBank/DDBJ whole genome shotgun (WGS) entry which is preliminary data.</text>
</comment>
<dbReference type="InterPro" id="IPR050491">
    <property type="entry name" value="AmpC-like"/>
</dbReference>
<dbReference type="RefSeq" id="WP_094967668.1">
    <property type="nucleotide sequence ID" value="NZ_NGJN01000002.1"/>
</dbReference>
<evidence type="ECO:0000313" key="4">
    <source>
        <dbReference type="Proteomes" id="UP000216840"/>
    </source>
</evidence>
<dbReference type="OrthoDB" id="9793489at2"/>
<keyword evidence="4" id="KW-1185">Reference proteome</keyword>
<gene>
    <name evidence="3" type="ORF">CA834_05530</name>
</gene>
<keyword evidence="1" id="KW-0812">Transmembrane</keyword>
<proteinExistence type="predicted"/>
<dbReference type="SUPFAM" id="SSF56601">
    <property type="entry name" value="beta-lactamase/transpeptidase-like"/>
    <property type="match status" value="1"/>
</dbReference>
<accession>A0A265UXP6</accession>
<reference evidence="3 4" key="1">
    <citation type="submission" date="2017-05" db="EMBL/GenBank/DDBJ databases">
        <title>The draft genome sequence of Idiomarina salinarum WNB302.</title>
        <authorList>
            <person name="Sun Y."/>
            <person name="Chen B."/>
            <person name="Du Z."/>
        </authorList>
    </citation>
    <scope>NUCLEOTIDE SEQUENCE [LARGE SCALE GENOMIC DNA]</scope>
    <source>
        <strain evidence="3 4">WNB302</strain>
    </source>
</reference>
<dbReference type="PANTHER" id="PTHR46825">
    <property type="entry name" value="D-ALANYL-D-ALANINE-CARBOXYPEPTIDASE/ENDOPEPTIDASE AMPH"/>
    <property type="match status" value="1"/>
</dbReference>